<gene>
    <name evidence="4" type="ORF">BOX15_Mlig013536g1</name>
</gene>
<dbReference type="Gene3D" id="1.25.40.10">
    <property type="entry name" value="Tetratricopeptide repeat domain"/>
    <property type="match status" value="2"/>
</dbReference>
<name>A0A267HB56_9PLAT</name>
<evidence type="ECO:0000313" key="4">
    <source>
        <dbReference type="EMBL" id="PAA94727.1"/>
    </source>
</evidence>
<dbReference type="InterPro" id="IPR011990">
    <property type="entry name" value="TPR-like_helical_dom_sf"/>
</dbReference>
<accession>A0A267HB56</accession>
<feature type="domain" description="Cadherin-like beta-sandwich-like" evidence="3">
    <location>
        <begin position="10"/>
        <end position="96"/>
    </location>
</feature>
<feature type="domain" description="Cadherin-like beta-sandwich-like" evidence="3">
    <location>
        <begin position="105"/>
        <end position="192"/>
    </location>
</feature>
<dbReference type="SMART" id="SM00028">
    <property type="entry name" value="TPR"/>
    <property type="match status" value="2"/>
</dbReference>
<evidence type="ECO:0000256" key="1">
    <source>
        <dbReference type="PROSITE-ProRule" id="PRU00339"/>
    </source>
</evidence>
<protein>
    <recommendedName>
        <fullName evidence="3">Cadherin-like beta-sandwich-like domain-containing protein</fullName>
    </recommendedName>
</protein>
<feature type="region of interest" description="Disordered" evidence="2">
    <location>
        <begin position="825"/>
        <end position="997"/>
    </location>
</feature>
<dbReference type="PROSITE" id="PS50005">
    <property type="entry name" value="TPR"/>
    <property type="match status" value="1"/>
</dbReference>
<evidence type="ECO:0000256" key="2">
    <source>
        <dbReference type="SAM" id="MobiDB-lite"/>
    </source>
</evidence>
<feature type="compositionally biased region" description="Low complexity" evidence="2">
    <location>
        <begin position="891"/>
        <end position="984"/>
    </location>
</feature>
<dbReference type="OrthoDB" id="9991317at2759"/>
<reference evidence="4 5" key="1">
    <citation type="submission" date="2017-06" db="EMBL/GenBank/DDBJ databases">
        <title>A platform for efficient transgenesis in Macrostomum lignano, a flatworm model organism for stem cell research.</title>
        <authorList>
            <person name="Berezikov E."/>
        </authorList>
    </citation>
    <scope>NUCLEOTIDE SEQUENCE [LARGE SCALE GENOMIC DNA]</scope>
    <source>
        <strain evidence="4">DV1</strain>
        <tissue evidence="4">Whole organism</tissue>
    </source>
</reference>
<comment type="caution">
    <text evidence="4">The sequence shown here is derived from an EMBL/GenBank/DDBJ whole genome shotgun (WGS) entry which is preliminary data.</text>
</comment>
<organism evidence="4 5">
    <name type="scientific">Macrostomum lignano</name>
    <dbReference type="NCBI Taxonomy" id="282301"/>
    <lineage>
        <taxon>Eukaryota</taxon>
        <taxon>Metazoa</taxon>
        <taxon>Spiralia</taxon>
        <taxon>Lophotrochozoa</taxon>
        <taxon>Platyhelminthes</taxon>
        <taxon>Rhabditophora</taxon>
        <taxon>Macrostomorpha</taxon>
        <taxon>Macrostomida</taxon>
        <taxon>Macrostomidae</taxon>
        <taxon>Macrostomum</taxon>
    </lineage>
</organism>
<keyword evidence="5" id="KW-1185">Reference proteome</keyword>
<feature type="compositionally biased region" description="Basic and acidic residues" evidence="2">
    <location>
        <begin position="846"/>
        <end position="857"/>
    </location>
</feature>
<feature type="repeat" description="TPR" evidence="1">
    <location>
        <begin position="564"/>
        <end position="597"/>
    </location>
</feature>
<dbReference type="EMBL" id="NIVC01000001">
    <property type="protein sequence ID" value="PAA94727.1"/>
    <property type="molecule type" value="Genomic_DNA"/>
</dbReference>
<proteinExistence type="predicted"/>
<dbReference type="InterPro" id="IPR025883">
    <property type="entry name" value="Cadherin-like_domain"/>
</dbReference>
<feature type="region of interest" description="Disordered" evidence="2">
    <location>
        <begin position="246"/>
        <end position="280"/>
    </location>
</feature>
<dbReference type="SUPFAM" id="SSF48452">
    <property type="entry name" value="TPR-like"/>
    <property type="match status" value="1"/>
</dbReference>
<sequence length="1152" mass="121086">ASMDDCTLEKLGVKPGPLTPAFNKNVTSYFITLASDAEAITLDPRTSDNGASYEIKGGGGGGKTVPVEPGAKLTLTIQVTAEDGQTTRNYVIAVNRLSAKDASLASLTVGLEGCLEPAFSPEQLSYECQVPYSATTLKVEAAVSDSKIGVTVQADAMSDGAVTLNLGATSVLIEVRSADGSTKRLYSLTVLRGVCPRHIQLTDPAEAASLEDPISLSLLHRPVSLPSSADPAQLYSAQLLDAAFRPSRTDPADGSPLPPSETANAAAAASGDIKWQPRPDAAADARLSACPAEIVDLRAGAGGASTLRAKAARQIGADLAARTSASMSELRKNYQHCKPDAATAPDAARQWERRLRNIFDVSDAKQLVEMGEKSAQQYLDSLPEDPAISRSYPAGSSPQDHLLRACNAYACAIDAAGSSAPNRWQLHLRLGQLLEEMQHCQDVRGVKIADAMAGDTGAATSAGTDTAALDSAKEDEIDAICRLRGVSDSAGLGAKLRALDAEMRHLRDQGQSSKADSVQSLFLWKSRQATAEGAAQQRAASSESPLSHALDKYRDALSLADSNGELHCHVGRLMVARGEYGEAIRRLESALSWQPNNPAARLYLGAALARDILQSGKDSQPPRAPEAIDLLCDGLETLLQRLQAKPESKRCLFAEEPLQPTDHALLRASLSLGQLTPEQQGPLRAARLHQACLMISRALALLPPRCERRQLVRRLLIDCHAALLPSNRSAADEAGELLLTRRCRSLSALIASASSTMSADPELAALQRRVAETLVRANPFWSPALCQLGAAQLARVEATTEPTDAEERRRCLADAEASLRTAIELEGRPAAGTTPPERLSSQDWWQRADAEEAKAKAAAEAPKAAAAAAPPPAAATAPASRGGARGGVRGGAAQTGRGAATAPAPSRGGAAARGGATRGGAAARGGATSTRGGATATRGGGAAAAKGPAAAKAATPAEPSAPQTPQQPAAESAPESAPVSASQPAPKPSKPAPINRPSAAARLTLARTLRAAEKPDEALAMFEEAQRMSPGCHDAYIEAADMLLAGPQPLRAVDIYCRFPVSDAGNPSFDDAYIFGEIVRLLVKHEKFDDARLPEYMIKWGRVMGLPILDKYIATLEDKMKTGICKQVYAGVNGRSVDDLEMQAFFKARCWD</sequence>
<dbReference type="Proteomes" id="UP000215902">
    <property type="component" value="Unassembled WGS sequence"/>
</dbReference>
<dbReference type="STRING" id="282301.A0A267HB56"/>
<feature type="compositionally biased region" description="Low complexity" evidence="2">
    <location>
        <begin position="858"/>
        <end position="882"/>
    </location>
</feature>
<dbReference type="InterPro" id="IPR019734">
    <property type="entry name" value="TPR_rpt"/>
</dbReference>
<evidence type="ECO:0000259" key="3">
    <source>
        <dbReference type="Pfam" id="PF12733"/>
    </source>
</evidence>
<keyword evidence="1" id="KW-0802">TPR repeat</keyword>
<dbReference type="Pfam" id="PF12733">
    <property type="entry name" value="Cadherin-like"/>
    <property type="match status" value="2"/>
</dbReference>
<evidence type="ECO:0000313" key="5">
    <source>
        <dbReference type="Proteomes" id="UP000215902"/>
    </source>
</evidence>
<feature type="non-terminal residue" evidence="4">
    <location>
        <position position="1"/>
    </location>
</feature>
<dbReference type="AlphaFoldDB" id="A0A267HB56"/>